<evidence type="ECO:0000313" key="5">
    <source>
        <dbReference type="EMBL" id="BAU47519.1"/>
    </source>
</evidence>
<keyword evidence="2" id="KW-0547">Nucleotide-binding</keyword>
<accession>A0A1B4V1Y5</accession>
<evidence type="ECO:0000256" key="2">
    <source>
        <dbReference type="ARBA" id="ARBA00022741"/>
    </source>
</evidence>
<dbReference type="RefSeq" id="WP_096459455.1">
    <property type="nucleotide sequence ID" value="NZ_AP014936.1"/>
</dbReference>
<keyword evidence="6" id="KW-1185">Reference proteome</keyword>
<dbReference type="Gene3D" id="3.40.50.300">
    <property type="entry name" value="P-loop containing nucleotide triphosphate hydrolases"/>
    <property type="match status" value="1"/>
</dbReference>
<keyword evidence="3 5" id="KW-0067">ATP-binding</keyword>
<sequence>MPKIIEIRNATVYRDETRVFDGLSLDVEAGGHTAILGPNGSGKSTLLKLLSQELYPAAEDGTHVRLFGQERWNVWELRRRLGIVSNDLQHRYTGYALGLNVVLSGLYSSIDVWPHEHFRPEEIERANRLMETLGVAELKDRPFDAMSTGQQRRLLLGRALIQDPDALVLDEPTSGLDLRASFLYLDIVRALMRAGKTVILVTHHLYEIPPEITRVVLLKQGRVIADGPKHRVLTSAALSALFELPIKLIEVDGSYQAIPGNG</sequence>
<dbReference type="InterPro" id="IPR050095">
    <property type="entry name" value="ECF_ABC_transporter_ATP-bd"/>
</dbReference>
<dbReference type="GO" id="GO:0005524">
    <property type="term" value="F:ATP binding"/>
    <property type="evidence" value="ECO:0007669"/>
    <property type="project" value="UniProtKB-KW"/>
</dbReference>
<dbReference type="GO" id="GO:0043190">
    <property type="term" value="C:ATP-binding cassette (ABC) transporter complex"/>
    <property type="evidence" value="ECO:0007669"/>
    <property type="project" value="TreeGrafter"/>
</dbReference>
<name>A0A1B4V1Y5_9GAMM</name>
<dbReference type="Proteomes" id="UP000218899">
    <property type="component" value="Chromosome"/>
</dbReference>
<evidence type="ECO:0000313" key="6">
    <source>
        <dbReference type="Proteomes" id="UP000218899"/>
    </source>
</evidence>
<dbReference type="PROSITE" id="PS50893">
    <property type="entry name" value="ABC_TRANSPORTER_2"/>
    <property type="match status" value="1"/>
</dbReference>
<reference evidence="5 6" key="1">
    <citation type="submission" date="2015-08" db="EMBL/GenBank/DDBJ databases">
        <title>Complete genome sequence of Sulfurifustis variabilis.</title>
        <authorList>
            <person name="Miura A."/>
            <person name="Kojima H."/>
            <person name="Fukui M."/>
        </authorList>
    </citation>
    <scope>NUCLEOTIDE SEQUENCE [LARGE SCALE GENOMIC DNA]</scope>
    <source>
        <strain evidence="6">skN76</strain>
    </source>
</reference>
<protein>
    <submittedName>
        <fullName evidence="5">Molybdenum ABC transporter ATP-binding protein</fullName>
    </submittedName>
</protein>
<gene>
    <name evidence="5" type="ORF">SVA_0940</name>
</gene>
<feature type="domain" description="ABC transporter" evidence="4">
    <location>
        <begin position="5"/>
        <end position="245"/>
    </location>
</feature>
<dbReference type="InterPro" id="IPR003439">
    <property type="entry name" value="ABC_transporter-like_ATP-bd"/>
</dbReference>
<dbReference type="SMART" id="SM00382">
    <property type="entry name" value="AAA"/>
    <property type="match status" value="1"/>
</dbReference>
<keyword evidence="1" id="KW-0813">Transport</keyword>
<evidence type="ECO:0000256" key="3">
    <source>
        <dbReference type="ARBA" id="ARBA00022840"/>
    </source>
</evidence>
<dbReference type="EMBL" id="AP014936">
    <property type="protein sequence ID" value="BAU47519.1"/>
    <property type="molecule type" value="Genomic_DNA"/>
</dbReference>
<dbReference type="InterPro" id="IPR027417">
    <property type="entry name" value="P-loop_NTPase"/>
</dbReference>
<dbReference type="GO" id="GO:0016887">
    <property type="term" value="F:ATP hydrolysis activity"/>
    <property type="evidence" value="ECO:0007669"/>
    <property type="project" value="InterPro"/>
</dbReference>
<dbReference type="AlphaFoldDB" id="A0A1B4V1Y5"/>
<dbReference type="PANTHER" id="PTHR43553:SF3">
    <property type="entry name" value="ABC TRANSPORTER ATP-BINDING PROTEIN MODF"/>
    <property type="match status" value="1"/>
</dbReference>
<evidence type="ECO:0000256" key="1">
    <source>
        <dbReference type="ARBA" id="ARBA00022448"/>
    </source>
</evidence>
<dbReference type="SUPFAM" id="SSF52540">
    <property type="entry name" value="P-loop containing nucleoside triphosphate hydrolases"/>
    <property type="match status" value="1"/>
</dbReference>
<dbReference type="OrthoDB" id="9775490at2"/>
<organism evidence="5 6">
    <name type="scientific">Sulfurifustis variabilis</name>
    <dbReference type="NCBI Taxonomy" id="1675686"/>
    <lineage>
        <taxon>Bacteria</taxon>
        <taxon>Pseudomonadati</taxon>
        <taxon>Pseudomonadota</taxon>
        <taxon>Gammaproteobacteria</taxon>
        <taxon>Acidiferrobacterales</taxon>
        <taxon>Acidiferrobacteraceae</taxon>
        <taxon>Sulfurifustis</taxon>
    </lineage>
</organism>
<dbReference type="InterPro" id="IPR003593">
    <property type="entry name" value="AAA+_ATPase"/>
</dbReference>
<dbReference type="GO" id="GO:0042626">
    <property type="term" value="F:ATPase-coupled transmembrane transporter activity"/>
    <property type="evidence" value="ECO:0007669"/>
    <property type="project" value="TreeGrafter"/>
</dbReference>
<dbReference type="KEGG" id="sva:SVA_0940"/>
<evidence type="ECO:0000259" key="4">
    <source>
        <dbReference type="PROSITE" id="PS50893"/>
    </source>
</evidence>
<dbReference type="PANTHER" id="PTHR43553">
    <property type="entry name" value="HEAVY METAL TRANSPORTER"/>
    <property type="match status" value="1"/>
</dbReference>
<dbReference type="Pfam" id="PF00005">
    <property type="entry name" value="ABC_tran"/>
    <property type="match status" value="1"/>
</dbReference>
<proteinExistence type="predicted"/>